<gene>
    <name evidence="1" type="ORF">SAMN02927921_00677</name>
</gene>
<dbReference type="PROSITE" id="PS51257">
    <property type="entry name" value="PROKAR_LIPOPROTEIN"/>
    <property type="match status" value="1"/>
</dbReference>
<dbReference type="OrthoDB" id="634553at2"/>
<evidence type="ECO:0000313" key="1">
    <source>
        <dbReference type="EMBL" id="SFW24700.1"/>
    </source>
</evidence>
<keyword evidence="2" id="KW-1185">Reference proteome</keyword>
<name>A0A1K1MNF7_9FLAO</name>
<dbReference type="EMBL" id="FPJE01000003">
    <property type="protein sequence ID" value="SFW24700.1"/>
    <property type="molecule type" value="Genomic_DNA"/>
</dbReference>
<protein>
    <recommendedName>
        <fullName evidence="3">Lipoprotein</fullName>
    </recommendedName>
</protein>
<dbReference type="RefSeq" id="WP_083564775.1">
    <property type="nucleotide sequence ID" value="NZ_FPJE01000003.1"/>
</dbReference>
<proteinExistence type="predicted"/>
<evidence type="ECO:0008006" key="3">
    <source>
        <dbReference type="Google" id="ProtNLM"/>
    </source>
</evidence>
<reference evidence="1 2" key="1">
    <citation type="submission" date="2016-11" db="EMBL/GenBank/DDBJ databases">
        <authorList>
            <person name="Jaros S."/>
            <person name="Januszkiewicz K."/>
            <person name="Wedrychowicz H."/>
        </authorList>
    </citation>
    <scope>NUCLEOTIDE SEQUENCE [LARGE SCALE GENOMIC DNA]</scope>
    <source>
        <strain evidence="1 2">CGMCC 1.12145</strain>
    </source>
</reference>
<accession>A0A1K1MNF7</accession>
<evidence type="ECO:0000313" key="2">
    <source>
        <dbReference type="Proteomes" id="UP000182248"/>
    </source>
</evidence>
<organism evidence="1 2">
    <name type="scientific">Sinomicrobium oceani</name>
    <dbReference type="NCBI Taxonomy" id="1150368"/>
    <lineage>
        <taxon>Bacteria</taxon>
        <taxon>Pseudomonadati</taxon>
        <taxon>Bacteroidota</taxon>
        <taxon>Flavobacteriia</taxon>
        <taxon>Flavobacteriales</taxon>
        <taxon>Flavobacteriaceae</taxon>
        <taxon>Sinomicrobium</taxon>
    </lineage>
</organism>
<dbReference type="AlphaFoldDB" id="A0A1K1MNF7"/>
<dbReference type="STRING" id="1150368.SAMN02927921_00677"/>
<dbReference type="Proteomes" id="UP000182248">
    <property type="component" value="Unassembled WGS sequence"/>
</dbReference>
<sequence>MMRFAFLFILVSMPILQSCRQHNTHPVAFYYWKSNAGIGDTEKHFFERTGADKLYVRLFDVDIQGNIPQPQAAIHAFDPESLAADYIPVVFITNRTMAHTSGSGVATLAEHVHELILKIMADQRMGVPAEIQIDCDWTATTRERFFSFLGELRNISGRKISCTLRMHQVKYRDRTGIPPADKVYLMAYATSDPIKDDGKNSILDIPLLKDYLKNIGDYPLDTDVALPLYSWAIATNHLGKSKLINGVTEEELPSAVYQKTGERRYEILEDTFLRGIYLNKGFHLRIESVSPELLSETRTFLETKINKPFGYVYYHLDSLFISRFSPDMLK</sequence>